<evidence type="ECO:0000256" key="1">
    <source>
        <dbReference type="SAM" id="MobiDB-lite"/>
    </source>
</evidence>
<proteinExistence type="predicted"/>
<reference evidence="2 3" key="1">
    <citation type="submission" date="2015-01" db="EMBL/GenBank/DDBJ databases">
        <title>Genome of allotetraploid Gossypium barbadense reveals genomic plasticity and fiber elongation in cotton evolution.</title>
        <authorList>
            <person name="Chen X."/>
            <person name="Liu X."/>
            <person name="Zhao B."/>
            <person name="Zheng H."/>
            <person name="Hu Y."/>
            <person name="Lu G."/>
            <person name="Yang C."/>
            <person name="Chen J."/>
            <person name="Shan C."/>
            <person name="Zhang L."/>
            <person name="Zhou Y."/>
            <person name="Wang L."/>
            <person name="Guo W."/>
            <person name="Bai Y."/>
            <person name="Ruan J."/>
            <person name="Shangguan X."/>
            <person name="Mao Y."/>
            <person name="Jiang J."/>
            <person name="Zhu Y."/>
            <person name="Lei J."/>
            <person name="Kang H."/>
            <person name="Chen S."/>
            <person name="He X."/>
            <person name="Wang R."/>
            <person name="Wang Y."/>
            <person name="Chen J."/>
            <person name="Wang L."/>
            <person name="Yu S."/>
            <person name="Wang B."/>
            <person name="Wei J."/>
            <person name="Song S."/>
            <person name="Lu X."/>
            <person name="Gao Z."/>
            <person name="Gu W."/>
            <person name="Deng X."/>
            <person name="Ma D."/>
            <person name="Wang S."/>
            <person name="Liang W."/>
            <person name="Fang L."/>
            <person name="Cai C."/>
            <person name="Zhu X."/>
            <person name="Zhou B."/>
            <person name="Zhang Y."/>
            <person name="Chen Z."/>
            <person name="Xu S."/>
            <person name="Zhu R."/>
            <person name="Wang S."/>
            <person name="Zhang T."/>
            <person name="Zhao G."/>
        </authorList>
    </citation>
    <scope>NUCLEOTIDE SEQUENCE [LARGE SCALE GENOMIC DNA]</scope>
    <source>
        <strain evidence="3">cv. Xinhai21</strain>
        <tissue evidence="2">Leaf</tissue>
    </source>
</reference>
<feature type="region of interest" description="Disordered" evidence="1">
    <location>
        <begin position="1"/>
        <end position="29"/>
    </location>
</feature>
<dbReference type="EMBL" id="KZ662783">
    <property type="protein sequence ID" value="PPS19195.1"/>
    <property type="molecule type" value="Genomic_DNA"/>
</dbReference>
<evidence type="ECO:0000313" key="2">
    <source>
        <dbReference type="EMBL" id="PPS19195.1"/>
    </source>
</evidence>
<sequence>MVHGRIPRDPPAFGSEEATTGKTTQQVSKLTSIPTMAGDGVSTRLQKEDKFRGDLQTLLGQYFGPPTIGVIGKGKGVMGGAPPCFAPKDFVTPNASQVLAEVSVALPVDVGSVHLYNRSPLGIILEDGGLSWSNSSRLKELLRQTKFVQ</sequence>
<dbReference type="Proteomes" id="UP000239757">
    <property type="component" value="Unassembled WGS sequence"/>
</dbReference>
<gene>
    <name evidence="2" type="ORF">GOBAR_AA01386</name>
</gene>
<protein>
    <submittedName>
        <fullName evidence="2">Uncharacterized protein</fullName>
    </submittedName>
</protein>
<dbReference type="OrthoDB" id="983203at2759"/>
<name>A0A2P5YUD9_GOSBA</name>
<feature type="compositionally biased region" description="Polar residues" evidence="1">
    <location>
        <begin position="17"/>
        <end position="29"/>
    </location>
</feature>
<evidence type="ECO:0000313" key="3">
    <source>
        <dbReference type="Proteomes" id="UP000239757"/>
    </source>
</evidence>
<organism evidence="2 3">
    <name type="scientific">Gossypium barbadense</name>
    <name type="common">Sea Island cotton</name>
    <name type="synonym">Hibiscus barbadensis</name>
    <dbReference type="NCBI Taxonomy" id="3634"/>
    <lineage>
        <taxon>Eukaryota</taxon>
        <taxon>Viridiplantae</taxon>
        <taxon>Streptophyta</taxon>
        <taxon>Embryophyta</taxon>
        <taxon>Tracheophyta</taxon>
        <taxon>Spermatophyta</taxon>
        <taxon>Magnoliopsida</taxon>
        <taxon>eudicotyledons</taxon>
        <taxon>Gunneridae</taxon>
        <taxon>Pentapetalae</taxon>
        <taxon>rosids</taxon>
        <taxon>malvids</taxon>
        <taxon>Malvales</taxon>
        <taxon>Malvaceae</taxon>
        <taxon>Malvoideae</taxon>
        <taxon>Gossypium</taxon>
    </lineage>
</organism>
<accession>A0A2P5YUD9</accession>
<dbReference type="AlphaFoldDB" id="A0A2P5YUD9"/>